<organism evidence="3 4">
    <name type="scientific">Byssothecium circinans</name>
    <dbReference type="NCBI Taxonomy" id="147558"/>
    <lineage>
        <taxon>Eukaryota</taxon>
        <taxon>Fungi</taxon>
        <taxon>Dikarya</taxon>
        <taxon>Ascomycota</taxon>
        <taxon>Pezizomycotina</taxon>
        <taxon>Dothideomycetes</taxon>
        <taxon>Pleosporomycetidae</taxon>
        <taxon>Pleosporales</taxon>
        <taxon>Massarineae</taxon>
        <taxon>Massarinaceae</taxon>
        <taxon>Byssothecium</taxon>
    </lineage>
</organism>
<name>A0A6A5TX92_9PLEO</name>
<dbReference type="AlphaFoldDB" id="A0A6A5TX92"/>
<accession>A0A6A5TX92</accession>
<evidence type="ECO:0000256" key="1">
    <source>
        <dbReference type="SAM" id="MobiDB-lite"/>
    </source>
</evidence>
<keyword evidence="2" id="KW-0472">Membrane</keyword>
<feature type="transmembrane region" description="Helical" evidence="2">
    <location>
        <begin position="44"/>
        <end position="71"/>
    </location>
</feature>
<protein>
    <recommendedName>
        <fullName evidence="5">Transmembrane protein</fullName>
    </recommendedName>
</protein>
<evidence type="ECO:0000313" key="4">
    <source>
        <dbReference type="Proteomes" id="UP000800035"/>
    </source>
</evidence>
<feature type="region of interest" description="Disordered" evidence="1">
    <location>
        <begin position="1"/>
        <end position="23"/>
    </location>
</feature>
<proteinExistence type="predicted"/>
<keyword evidence="2" id="KW-1133">Transmembrane helix</keyword>
<keyword evidence="4" id="KW-1185">Reference proteome</keyword>
<reference evidence="3" key="1">
    <citation type="journal article" date="2020" name="Stud. Mycol.">
        <title>101 Dothideomycetes genomes: a test case for predicting lifestyles and emergence of pathogens.</title>
        <authorList>
            <person name="Haridas S."/>
            <person name="Albert R."/>
            <person name="Binder M."/>
            <person name="Bloem J."/>
            <person name="Labutti K."/>
            <person name="Salamov A."/>
            <person name="Andreopoulos B."/>
            <person name="Baker S."/>
            <person name="Barry K."/>
            <person name="Bills G."/>
            <person name="Bluhm B."/>
            <person name="Cannon C."/>
            <person name="Castanera R."/>
            <person name="Culley D."/>
            <person name="Daum C."/>
            <person name="Ezra D."/>
            <person name="Gonzalez J."/>
            <person name="Henrissat B."/>
            <person name="Kuo A."/>
            <person name="Liang C."/>
            <person name="Lipzen A."/>
            <person name="Lutzoni F."/>
            <person name="Magnuson J."/>
            <person name="Mondo S."/>
            <person name="Nolan M."/>
            <person name="Ohm R."/>
            <person name="Pangilinan J."/>
            <person name="Park H.-J."/>
            <person name="Ramirez L."/>
            <person name="Alfaro M."/>
            <person name="Sun H."/>
            <person name="Tritt A."/>
            <person name="Yoshinaga Y."/>
            <person name="Zwiers L.-H."/>
            <person name="Turgeon B."/>
            <person name="Goodwin S."/>
            <person name="Spatafora J."/>
            <person name="Crous P."/>
            <person name="Grigoriev I."/>
        </authorList>
    </citation>
    <scope>NUCLEOTIDE SEQUENCE</scope>
    <source>
        <strain evidence="3">CBS 675.92</strain>
    </source>
</reference>
<evidence type="ECO:0000313" key="3">
    <source>
        <dbReference type="EMBL" id="KAF1957048.1"/>
    </source>
</evidence>
<gene>
    <name evidence="3" type="ORF">CC80DRAFT_53770</name>
</gene>
<dbReference type="EMBL" id="ML976990">
    <property type="protein sequence ID" value="KAF1957048.1"/>
    <property type="molecule type" value="Genomic_DNA"/>
</dbReference>
<keyword evidence="2" id="KW-0812">Transmembrane</keyword>
<dbReference type="Proteomes" id="UP000800035">
    <property type="component" value="Unassembled WGS sequence"/>
</dbReference>
<evidence type="ECO:0000256" key="2">
    <source>
        <dbReference type="SAM" id="Phobius"/>
    </source>
</evidence>
<evidence type="ECO:0008006" key="5">
    <source>
        <dbReference type="Google" id="ProtNLM"/>
    </source>
</evidence>
<feature type="transmembrane region" description="Helical" evidence="2">
    <location>
        <begin position="83"/>
        <end position="102"/>
    </location>
</feature>
<sequence>MAELWRSRRREKGARTKSSAGSRHDSSTWKFVLFFVPRPFSFNIVFLFLCFAGFWMCVVCLLLLLYTAVPLIPPHSSSSFDSFGLFMLLLVSCMRFFPPWLFGNFPPFFELGISTGISVDCVFWLDWLG</sequence>